<dbReference type="EMBL" id="CM023476">
    <property type="protein sequence ID" value="KAH7940868.1"/>
    <property type="molecule type" value="Genomic_DNA"/>
</dbReference>
<protein>
    <submittedName>
        <fullName evidence="1">Uncharacterized protein</fullName>
    </submittedName>
</protein>
<reference evidence="1" key="1">
    <citation type="submission" date="2020-05" db="EMBL/GenBank/DDBJ databases">
        <title>Large-scale comparative analyses of tick genomes elucidate their genetic diversity and vector capacities.</title>
        <authorList>
            <person name="Jia N."/>
            <person name="Wang J."/>
            <person name="Shi W."/>
            <person name="Du L."/>
            <person name="Sun Y."/>
            <person name="Zhan W."/>
            <person name="Jiang J."/>
            <person name="Wang Q."/>
            <person name="Zhang B."/>
            <person name="Ji P."/>
            <person name="Sakyi L.B."/>
            <person name="Cui X."/>
            <person name="Yuan T."/>
            <person name="Jiang B."/>
            <person name="Yang W."/>
            <person name="Lam T.T.-Y."/>
            <person name="Chang Q."/>
            <person name="Ding S."/>
            <person name="Wang X."/>
            <person name="Zhu J."/>
            <person name="Ruan X."/>
            <person name="Zhao L."/>
            <person name="Wei J."/>
            <person name="Que T."/>
            <person name="Du C."/>
            <person name="Cheng J."/>
            <person name="Dai P."/>
            <person name="Han X."/>
            <person name="Huang E."/>
            <person name="Gao Y."/>
            <person name="Liu J."/>
            <person name="Shao H."/>
            <person name="Ye R."/>
            <person name="Li L."/>
            <person name="Wei W."/>
            <person name="Wang X."/>
            <person name="Wang C."/>
            <person name="Yang T."/>
            <person name="Huo Q."/>
            <person name="Li W."/>
            <person name="Guo W."/>
            <person name="Chen H."/>
            <person name="Zhou L."/>
            <person name="Ni X."/>
            <person name="Tian J."/>
            <person name="Zhou Y."/>
            <person name="Sheng Y."/>
            <person name="Liu T."/>
            <person name="Pan Y."/>
            <person name="Xia L."/>
            <person name="Li J."/>
            <person name="Zhao F."/>
            <person name="Cao W."/>
        </authorList>
    </citation>
    <scope>NUCLEOTIDE SEQUENCE</scope>
    <source>
        <strain evidence="1">Dsil-2018</strain>
    </source>
</reference>
<gene>
    <name evidence="1" type="ORF">HPB49_007146</name>
</gene>
<evidence type="ECO:0000313" key="2">
    <source>
        <dbReference type="Proteomes" id="UP000821865"/>
    </source>
</evidence>
<dbReference type="Proteomes" id="UP000821865">
    <property type="component" value="Chromosome 7"/>
</dbReference>
<keyword evidence="2" id="KW-1185">Reference proteome</keyword>
<organism evidence="1 2">
    <name type="scientific">Dermacentor silvarum</name>
    <name type="common">Tick</name>
    <dbReference type="NCBI Taxonomy" id="543639"/>
    <lineage>
        <taxon>Eukaryota</taxon>
        <taxon>Metazoa</taxon>
        <taxon>Ecdysozoa</taxon>
        <taxon>Arthropoda</taxon>
        <taxon>Chelicerata</taxon>
        <taxon>Arachnida</taxon>
        <taxon>Acari</taxon>
        <taxon>Parasitiformes</taxon>
        <taxon>Ixodida</taxon>
        <taxon>Ixodoidea</taxon>
        <taxon>Ixodidae</taxon>
        <taxon>Rhipicephalinae</taxon>
        <taxon>Dermacentor</taxon>
    </lineage>
</organism>
<comment type="caution">
    <text evidence="1">The sequence shown here is derived from an EMBL/GenBank/DDBJ whole genome shotgun (WGS) entry which is preliminary data.</text>
</comment>
<evidence type="ECO:0000313" key="1">
    <source>
        <dbReference type="EMBL" id="KAH7940868.1"/>
    </source>
</evidence>
<name>A0ACB8CDP4_DERSI</name>
<proteinExistence type="predicted"/>
<accession>A0ACB8CDP4</accession>
<sequence length="820" mass="86618">MTLHQRHPGSHGRIRKPTTVRGSYGPLADISSAAGTFLSRQRHHGRKEASIARSRAENPHCGRRQWTLRANKGELAVVQRSTRHTAEAFFAQPELRPGTPQARSRALNLLLKEASRMFPSPQASQDGTPKRLSPAFFKGAARRTRGARRIPRRHLTMTELQSPAERDDTTPSSSSPSSSRTSSSSPADGVDSDQQAVGNTPSRRLLPRGTLEPLRDPNPATAIRRHLPLPHAGRRWRTALRDTTFRISDVPPPGRWGGLGGRRVLAIERPGALDGEHTPAAESLPRAAGDEGAGGCHGEPAPDNESSTPRSPAASSSSRVDGADGAAGQQQRGISPSLPPIPEVTEPEESRPPCTIETGTSPAAAPVTGTTAHAPNGPYLLQPVADDNDGAHGGSSPLAPSQRLSASSPPRAAKQKKKKKKGKNNNSRARSGAPAAGHDGVPPGQLPKGSAGGNPPHLLGPRPKPSEPSRVPATVPPTPEDPASCQMVLYRPTARRAHFLATSRDAIAAFLSGVPGAHRVRANIRRNVVAVDTLPGADLTALLAVRVICDVHVRAKALALNTCCGTLFAVDPAFDESTIVEGLESSAPVLSATRNGDAVVLRFAGSVVPGAVHLFRQRRVVYPRLPRPLQCGRCGLFGHATVTCHRDERCLRCAGRHPAGACTAERARCLHCGGPHAATEPSCPNWQFERKVACILDSTQPRITRRQALAIARNAAPPPATPSQQRPAESRVAERRPSAPVQPGRSFQDALTGDTGAPTTANNSGPAQPPSTATQDTRGLVATALASALRAALHSVPADSPVRHMCVAALEMHDALAHRG</sequence>